<dbReference type="InterPro" id="IPR036938">
    <property type="entry name" value="PAP2/HPO_sf"/>
</dbReference>
<evidence type="ECO:0000313" key="2">
    <source>
        <dbReference type="EMBL" id="KYG61757.1"/>
    </source>
</evidence>
<dbReference type="Pfam" id="PF01569">
    <property type="entry name" value="PAP2"/>
    <property type="match status" value="1"/>
</dbReference>
<gene>
    <name evidence="2" type="ORF">AZI85_05905</name>
</gene>
<dbReference type="Gene3D" id="1.20.144.10">
    <property type="entry name" value="Phosphatidic acid phosphatase type 2/haloperoxidase"/>
    <property type="match status" value="1"/>
</dbReference>
<accession>A0A150WF62</accession>
<dbReference type="PANTHER" id="PTHR14969:SF13">
    <property type="entry name" value="AT30094P"/>
    <property type="match status" value="1"/>
</dbReference>
<dbReference type="SMART" id="SM00014">
    <property type="entry name" value="acidPPc"/>
    <property type="match status" value="1"/>
</dbReference>
<sequence>MRYLLSLLVFFTASLSNGQDVKENLKVLEPRNFWENELKPTIVNSFDTGGQMILLSGALSVAAAKQYDRTIYLHNLREDDKWMDSNVADMGGYLGSGGPGIAIAVLQLALDPINGVAHSKALMLTAATHITTAFIVNRERPSGRDRLSFPSGHSSSAFATATSLAYAYGYKAGIPAYLAATFIGVSRVNENIHWASDVVAGAVLGIYWGRAAALNTGKSFMTVMPILDGETKGLSFTMEF</sequence>
<dbReference type="PANTHER" id="PTHR14969">
    <property type="entry name" value="SPHINGOSINE-1-PHOSPHATE PHOSPHOHYDROLASE"/>
    <property type="match status" value="1"/>
</dbReference>
<organism evidence="2 3">
    <name type="scientific">Bdellovibrio bacteriovorus</name>
    <dbReference type="NCBI Taxonomy" id="959"/>
    <lineage>
        <taxon>Bacteria</taxon>
        <taxon>Pseudomonadati</taxon>
        <taxon>Bdellovibrionota</taxon>
        <taxon>Bdellovibrionia</taxon>
        <taxon>Bdellovibrionales</taxon>
        <taxon>Pseudobdellovibrionaceae</taxon>
        <taxon>Bdellovibrio</taxon>
    </lineage>
</organism>
<comment type="caution">
    <text evidence="2">The sequence shown here is derived from an EMBL/GenBank/DDBJ whole genome shotgun (WGS) entry which is preliminary data.</text>
</comment>
<dbReference type="Proteomes" id="UP000075391">
    <property type="component" value="Unassembled WGS sequence"/>
</dbReference>
<evidence type="ECO:0000313" key="3">
    <source>
        <dbReference type="Proteomes" id="UP000075391"/>
    </source>
</evidence>
<dbReference type="InterPro" id="IPR000326">
    <property type="entry name" value="PAP2/HPO"/>
</dbReference>
<name>A0A150WF62_BDEBC</name>
<feature type="domain" description="Phosphatidic acid phosphatase type 2/haloperoxidase" evidence="1">
    <location>
        <begin position="114"/>
        <end position="213"/>
    </location>
</feature>
<dbReference type="AlphaFoldDB" id="A0A150WF62"/>
<dbReference type="EMBL" id="LUKF01000016">
    <property type="protein sequence ID" value="KYG61757.1"/>
    <property type="molecule type" value="Genomic_DNA"/>
</dbReference>
<dbReference type="SUPFAM" id="SSF48317">
    <property type="entry name" value="Acid phosphatase/Vanadium-dependent haloperoxidase"/>
    <property type="match status" value="1"/>
</dbReference>
<dbReference type="OrthoDB" id="9773582at2"/>
<protein>
    <recommendedName>
        <fullName evidence="1">Phosphatidic acid phosphatase type 2/haloperoxidase domain-containing protein</fullName>
    </recommendedName>
</protein>
<evidence type="ECO:0000259" key="1">
    <source>
        <dbReference type="SMART" id="SM00014"/>
    </source>
</evidence>
<proteinExistence type="predicted"/>
<dbReference type="CDD" id="cd03394">
    <property type="entry name" value="PAP2_like_5"/>
    <property type="match status" value="1"/>
</dbReference>
<dbReference type="RefSeq" id="WP_063243909.1">
    <property type="nucleotide sequence ID" value="NZ_LUKF01000016.1"/>
</dbReference>
<reference evidence="2 3" key="1">
    <citation type="submission" date="2016-03" db="EMBL/GenBank/DDBJ databases">
        <authorList>
            <person name="Ploux O."/>
        </authorList>
    </citation>
    <scope>NUCLEOTIDE SEQUENCE [LARGE SCALE GENOMIC DNA]</scope>
    <source>
        <strain evidence="2 3">BER2</strain>
    </source>
</reference>